<comment type="similarity">
    <text evidence="1">Belongs to the glycosyl hydrolase 73 family.</text>
</comment>
<proteinExistence type="inferred from homology"/>
<dbReference type="Proteomes" id="UP000003987">
    <property type="component" value="Unassembled WGS sequence"/>
</dbReference>
<feature type="domain" description="LysM" evidence="7">
    <location>
        <begin position="513"/>
        <end position="557"/>
    </location>
</feature>
<dbReference type="GO" id="GO:0008932">
    <property type="term" value="F:lytic endotransglycosylase activity"/>
    <property type="evidence" value="ECO:0007669"/>
    <property type="project" value="TreeGrafter"/>
</dbReference>
<evidence type="ECO:0000256" key="6">
    <source>
        <dbReference type="SAM" id="SignalP"/>
    </source>
</evidence>
<dbReference type="GO" id="GO:0004040">
    <property type="term" value="F:amidase activity"/>
    <property type="evidence" value="ECO:0007669"/>
    <property type="project" value="InterPro"/>
</dbReference>
<dbReference type="CDD" id="cd00118">
    <property type="entry name" value="LysM"/>
    <property type="match status" value="5"/>
</dbReference>
<dbReference type="Gene3D" id="1.10.530.10">
    <property type="match status" value="1"/>
</dbReference>
<keyword evidence="6" id="KW-0732">Signal</keyword>
<evidence type="ECO:0000313" key="8">
    <source>
        <dbReference type="EMBL" id="EEU29696.1"/>
    </source>
</evidence>
<dbReference type="PROSITE" id="PS51782">
    <property type="entry name" value="LYSM"/>
    <property type="match status" value="5"/>
</dbReference>
<keyword evidence="3" id="KW-0081">Bacteriolytic enzyme</keyword>
<dbReference type="GO" id="GO:0031640">
    <property type="term" value="P:killing of cells of another organism"/>
    <property type="evidence" value="ECO:0007669"/>
    <property type="project" value="UniProtKB-KW"/>
</dbReference>
<protein>
    <recommendedName>
        <fullName evidence="4">Peptidoglycan hydrolase</fullName>
    </recommendedName>
</protein>
<dbReference type="PANTHER" id="PTHR33734">
    <property type="entry name" value="LYSM DOMAIN-CONTAINING GPI-ANCHORED PROTEIN 2"/>
    <property type="match status" value="1"/>
</dbReference>
<dbReference type="Pfam" id="PF01476">
    <property type="entry name" value="LysM"/>
    <property type="match status" value="5"/>
</dbReference>
<dbReference type="InterPro" id="IPR018392">
    <property type="entry name" value="LysM"/>
</dbReference>
<dbReference type="SUPFAM" id="SSF54106">
    <property type="entry name" value="LysM domain"/>
    <property type="match status" value="5"/>
</dbReference>
<sequence length="618" mass="65720">MFASVAALTLLTAGATTAHADSQSNDTNNQNPNENTAANTQQQTNQVAINGSTGDNQDQSTTKNDQQTANQAATVAANVNFKSSQDNTANNSQNNVDAATNTTQTFNVQKNVAPISAQQAVVSLVQTPAANNQADISAIHFSSNAHSQQFIESVAPGAIEGWRKYGVLPSVTVAQAIIESGWGRSGLSTEAHNLFGIKGSYNGQSVVMRTREVYGGRSVYVNANFRAYPNNSASVEDHGNFLYSNSRYRNLLGDRDYASVARKLRADGYATDPNYANAIINMVQTYGLNRLDTIAFSGAQPVITNKGNSGNNNSSASGYYTVQSGDTLSGIANQFATTVQNIAQLNDIANPNRIYVGQRLLIKQPSSSTTTNTPSSNTGNTVASSYTVQSGENLSEIAAKFGTNWQTLAQLNNLSNPNRIYVGQVLRLSANTAANNTTTTSNQQTNHADTYTVQSGDNLSKIASQFGTNYENLARLNNITNPNRIYVGQVLRISGNTNVSTSTQSTTTTNNTSSYTVKSGDTLSGIAAKFGTSYEALAQRNNIANPNTIYVGQVIQISGSVNNNRSYQSTNSQGTYTVKSGDTLSGIAAAHGTSWTSLANKNGIRAPYTIYVGQRISL</sequence>
<accession>C7XXS6</accession>
<reference evidence="8 9" key="1">
    <citation type="submission" date="2009-06" db="EMBL/GenBank/DDBJ databases">
        <title>The Genome Sequence of Lactobacillus coleohominis strain 101-4-CHN.</title>
        <authorList>
            <consortium name="The Broad Institute Genome Sequencing Platform"/>
            <person name="Ward D."/>
            <person name="Young S.K."/>
            <person name="Zeng Q."/>
            <person name="Koehrsen M."/>
            <person name="Alvarado L."/>
            <person name="Berlin A."/>
            <person name="Borenstein D."/>
            <person name="Chen Z."/>
            <person name="Engels R."/>
            <person name="Freedman E."/>
            <person name="Gellesch M."/>
            <person name="Goldberg J."/>
            <person name="Griggs A."/>
            <person name="Gujja S."/>
            <person name="Heiman D."/>
            <person name="Hepburn T."/>
            <person name="Howarth C."/>
            <person name="Jen D."/>
            <person name="Larson L."/>
            <person name="Lewis B."/>
            <person name="Mehta T."/>
            <person name="Park D."/>
            <person name="Pearson M."/>
            <person name="Roberts A."/>
            <person name="Saif S."/>
            <person name="Shea T."/>
            <person name="Shenoy N."/>
            <person name="Sisk P."/>
            <person name="Stolte C."/>
            <person name="Sykes S."/>
            <person name="Walk T."/>
            <person name="White J."/>
            <person name="Yandava C."/>
            <person name="Liu Y."/>
            <person name="Xu Q."/>
            <person name="Lander E."/>
            <person name="Nusbaum C."/>
            <person name="Galagan J."/>
            <person name="Birren B."/>
        </authorList>
    </citation>
    <scope>NUCLEOTIDE SEQUENCE [LARGE SCALE GENOMIC DNA]</scope>
    <source>
        <strain evidence="8 9">101-4-CHN</strain>
    </source>
</reference>
<feature type="domain" description="LysM" evidence="7">
    <location>
        <begin position="318"/>
        <end position="362"/>
    </location>
</feature>
<feature type="region of interest" description="Disordered" evidence="5">
    <location>
        <begin position="16"/>
        <end position="70"/>
    </location>
</feature>
<dbReference type="PANTHER" id="PTHR33734:SF22">
    <property type="entry name" value="MEMBRANE-BOUND LYTIC MUREIN TRANSGLYCOSYLASE D"/>
    <property type="match status" value="1"/>
</dbReference>
<evidence type="ECO:0000313" key="9">
    <source>
        <dbReference type="Proteomes" id="UP000003987"/>
    </source>
</evidence>
<feature type="compositionally biased region" description="Polar residues" evidence="5">
    <location>
        <begin position="51"/>
        <end position="65"/>
    </location>
</feature>
<evidence type="ECO:0000256" key="2">
    <source>
        <dbReference type="ARBA" id="ARBA00022529"/>
    </source>
</evidence>
<dbReference type="InterPro" id="IPR002901">
    <property type="entry name" value="MGlyc_endo_b_GlcNAc-like_dom"/>
</dbReference>
<dbReference type="AlphaFoldDB" id="C7XXS6"/>
<evidence type="ECO:0000259" key="7">
    <source>
        <dbReference type="PROSITE" id="PS51782"/>
    </source>
</evidence>
<evidence type="ECO:0000256" key="1">
    <source>
        <dbReference type="ARBA" id="ARBA00010266"/>
    </source>
</evidence>
<dbReference type="HOGENOM" id="CLU_013771_8_0_9"/>
<dbReference type="eggNOG" id="COG1388">
    <property type="taxonomic scope" value="Bacteria"/>
</dbReference>
<evidence type="ECO:0000256" key="4">
    <source>
        <dbReference type="ARBA" id="ARBA00032108"/>
    </source>
</evidence>
<evidence type="ECO:0000256" key="3">
    <source>
        <dbReference type="ARBA" id="ARBA00022638"/>
    </source>
</evidence>
<gene>
    <name evidence="8" type="ORF">HMPREF0501_01490</name>
</gene>
<dbReference type="eggNOG" id="COG1705">
    <property type="taxonomic scope" value="Bacteria"/>
</dbReference>
<dbReference type="InterPro" id="IPR036779">
    <property type="entry name" value="LysM_dom_sf"/>
</dbReference>
<dbReference type="SMART" id="SM00047">
    <property type="entry name" value="LYZ2"/>
    <property type="match status" value="1"/>
</dbReference>
<dbReference type="GO" id="GO:0042742">
    <property type="term" value="P:defense response to bacterium"/>
    <property type="evidence" value="ECO:0007669"/>
    <property type="project" value="UniProtKB-KW"/>
</dbReference>
<feature type="signal peptide" evidence="6">
    <location>
        <begin position="1"/>
        <end position="20"/>
    </location>
</feature>
<dbReference type="Gene3D" id="4.10.80.30">
    <property type="entry name" value="DNA polymerase, domain 6"/>
    <property type="match status" value="1"/>
</dbReference>
<evidence type="ECO:0000256" key="5">
    <source>
        <dbReference type="SAM" id="MobiDB-lite"/>
    </source>
</evidence>
<dbReference type="EMBL" id="GG698806">
    <property type="protein sequence ID" value="EEU29696.1"/>
    <property type="molecule type" value="Genomic_DNA"/>
</dbReference>
<feature type="domain" description="LysM" evidence="7">
    <location>
        <begin position="574"/>
        <end position="618"/>
    </location>
</feature>
<dbReference type="SMART" id="SM00257">
    <property type="entry name" value="LysM"/>
    <property type="match status" value="5"/>
</dbReference>
<feature type="compositionally biased region" description="Low complexity" evidence="5">
    <location>
        <begin position="16"/>
        <end position="50"/>
    </location>
</feature>
<name>C7XXS6_9LACO</name>
<feature type="domain" description="LysM" evidence="7">
    <location>
        <begin position="384"/>
        <end position="428"/>
    </location>
</feature>
<dbReference type="Gene3D" id="3.10.350.10">
    <property type="entry name" value="LysM domain"/>
    <property type="match status" value="5"/>
</dbReference>
<feature type="domain" description="LysM" evidence="7">
    <location>
        <begin position="449"/>
        <end position="493"/>
    </location>
</feature>
<dbReference type="STRING" id="575594.HMPREF0501_01490"/>
<keyword evidence="9" id="KW-1185">Reference proteome</keyword>
<keyword evidence="2" id="KW-0929">Antimicrobial</keyword>
<dbReference type="Pfam" id="PF01832">
    <property type="entry name" value="Glucosaminidase"/>
    <property type="match status" value="1"/>
</dbReference>
<feature type="chain" id="PRO_5002987886" description="Peptidoglycan hydrolase" evidence="6">
    <location>
        <begin position="21"/>
        <end position="618"/>
    </location>
</feature>
<organism evidence="8 9">
    <name type="scientific">Limosilactobacillus coleohominis 101-4-CHN</name>
    <dbReference type="NCBI Taxonomy" id="575594"/>
    <lineage>
        <taxon>Bacteria</taxon>
        <taxon>Bacillati</taxon>
        <taxon>Bacillota</taxon>
        <taxon>Bacilli</taxon>
        <taxon>Lactobacillales</taxon>
        <taxon>Lactobacillaceae</taxon>
        <taxon>Limosilactobacillus</taxon>
    </lineage>
</organism>